<dbReference type="AlphaFoldDB" id="A0A239K2D6"/>
<name>A0A239K2D6_EKHLU</name>
<organism evidence="3 4">
    <name type="scientific">Ekhidna lutea</name>
    <dbReference type="NCBI Taxonomy" id="447679"/>
    <lineage>
        <taxon>Bacteria</taxon>
        <taxon>Pseudomonadati</taxon>
        <taxon>Bacteroidota</taxon>
        <taxon>Cytophagia</taxon>
        <taxon>Cytophagales</taxon>
        <taxon>Reichenbachiellaceae</taxon>
        <taxon>Ekhidna</taxon>
    </lineage>
</organism>
<keyword evidence="4" id="KW-1185">Reference proteome</keyword>
<dbReference type="InterPro" id="IPR035093">
    <property type="entry name" value="RelE/ParE_toxin_dom_sf"/>
</dbReference>
<dbReference type="PANTHER" id="PTHR33755">
    <property type="entry name" value="TOXIN PARE1-RELATED"/>
    <property type="match status" value="1"/>
</dbReference>
<evidence type="ECO:0000313" key="3">
    <source>
        <dbReference type="EMBL" id="SNT12235.1"/>
    </source>
</evidence>
<evidence type="ECO:0000313" key="4">
    <source>
        <dbReference type="Proteomes" id="UP000198393"/>
    </source>
</evidence>
<sequence>MGKVIWTKRAFDQLQRNIKYIKEEQGNSYAETVLNKILSSTALLEGTPKMGRVESLLEHKKSEYRFMIVWSYKIIYRVATDSVVITRVFHTSRNPDKLKGV</sequence>
<dbReference type="SUPFAM" id="SSF143011">
    <property type="entry name" value="RelE-like"/>
    <property type="match status" value="1"/>
</dbReference>
<dbReference type="OrthoDB" id="826998at2"/>
<dbReference type="RefSeq" id="WP_089357092.1">
    <property type="nucleotide sequence ID" value="NZ_FZPD01000004.1"/>
</dbReference>
<dbReference type="Gene3D" id="3.30.2310.20">
    <property type="entry name" value="RelE-like"/>
    <property type="match status" value="1"/>
</dbReference>
<gene>
    <name evidence="3" type="ORF">SAMN05421640_2376</name>
</gene>
<evidence type="ECO:0000256" key="2">
    <source>
        <dbReference type="ARBA" id="ARBA00022649"/>
    </source>
</evidence>
<dbReference type="InterPro" id="IPR051803">
    <property type="entry name" value="TA_system_RelE-like_toxin"/>
</dbReference>
<dbReference type="InterPro" id="IPR007712">
    <property type="entry name" value="RelE/ParE_toxin"/>
</dbReference>
<dbReference type="EMBL" id="FZPD01000004">
    <property type="protein sequence ID" value="SNT12235.1"/>
    <property type="molecule type" value="Genomic_DNA"/>
</dbReference>
<evidence type="ECO:0000256" key="1">
    <source>
        <dbReference type="ARBA" id="ARBA00006226"/>
    </source>
</evidence>
<reference evidence="3 4" key="1">
    <citation type="submission" date="2017-06" db="EMBL/GenBank/DDBJ databases">
        <authorList>
            <person name="Kim H.J."/>
            <person name="Triplett B.A."/>
        </authorList>
    </citation>
    <scope>NUCLEOTIDE SEQUENCE [LARGE SCALE GENOMIC DNA]</scope>
    <source>
        <strain evidence="3 4">DSM 19307</strain>
    </source>
</reference>
<proteinExistence type="inferred from homology"/>
<protein>
    <submittedName>
        <fullName evidence="3">Plasmid stabilization system protein ParE</fullName>
    </submittedName>
</protein>
<accession>A0A239K2D6</accession>
<comment type="similarity">
    <text evidence="1">Belongs to the RelE toxin family.</text>
</comment>
<dbReference type="Pfam" id="PF05016">
    <property type="entry name" value="ParE_toxin"/>
    <property type="match status" value="1"/>
</dbReference>
<dbReference type="Proteomes" id="UP000198393">
    <property type="component" value="Unassembled WGS sequence"/>
</dbReference>
<keyword evidence="2" id="KW-1277">Toxin-antitoxin system</keyword>